<protein>
    <submittedName>
        <fullName evidence="1">Uncharacterized protein</fullName>
    </submittedName>
</protein>
<keyword evidence="2" id="KW-1185">Reference proteome</keyword>
<reference evidence="1" key="1">
    <citation type="submission" date="2020-07" db="EMBL/GenBank/DDBJ databases">
        <title>Clarias magur genome sequencing, assembly and annotation.</title>
        <authorList>
            <person name="Kushwaha B."/>
            <person name="Kumar R."/>
            <person name="Das P."/>
            <person name="Joshi C.G."/>
            <person name="Kumar D."/>
            <person name="Nagpure N.S."/>
            <person name="Pandey M."/>
            <person name="Agarwal S."/>
            <person name="Srivastava S."/>
            <person name="Singh M."/>
            <person name="Sahoo L."/>
            <person name="Jayasankar P."/>
            <person name="Meher P.K."/>
            <person name="Koringa P.G."/>
            <person name="Iquebal M.A."/>
            <person name="Das S.P."/>
            <person name="Bit A."/>
            <person name="Patnaik S."/>
            <person name="Patel N."/>
            <person name="Shah T.M."/>
            <person name="Hinsu A."/>
            <person name="Jena J.K."/>
        </authorList>
    </citation>
    <scope>NUCLEOTIDE SEQUENCE</scope>
    <source>
        <strain evidence="1">CIFAMagur01</strain>
        <tissue evidence="1">Testis</tissue>
    </source>
</reference>
<comment type="caution">
    <text evidence="1">The sequence shown here is derived from an EMBL/GenBank/DDBJ whole genome shotgun (WGS) entry which is preliminary data.</text>
</comment>
<dbReference type="AlphaFoldDB" id="A0A8J4XCB3"/>
<evidence type="ECO:0000313" key="2">
    <source>
        <dbReference type="Proteomes" id="UP000727407"/>
    </source>
</evidence>
<name>A0A8J4XCB3_CLAMG</name>
<sequence length="61" mass="6789">MLEANRGQRTPRSTPASFSSKITLQYKPLFGCALRDATNSLKSRAEMLSLSKHRTPRNPAV</sequence>
<evidence type="ECO:0000313" key="1">
    <source>
        <dbReference type="EMBL" id="KAF5901998.1"/>
    </source>
</evidence>
<organism evidence="1 2">
    <name type="scientific">Clarias magur</name>
    <name type="common">Asian catfish</name>
    <name type="synonym">Macropteronotus magur</name>
    <dbReference type="NCBI Taxonomy" id="1594786"/>
    <lineage>
        <taxon>Eukaryota</taxon>
        <taxon>Metazoa</taxon>
        <taxon>Chordata</taxon>
        <taxon>Craniata</taxon>
        <taxon>Vertebrata</taxon>
        <taxon>Euteleostomi</taxon>
        <taxon>Actinopterygii</taxon>
        <taxon>Neopterygii</taxon>
        <taxon>Teleostei</taxon>
        <taxon>Ostariophysi</taxon>
        <taxon>Siluriformes</taxon>
        <taxon>Clariidae</taxon>
        <taxon>Clarias</taxon>
    </lineage>
</organism>
<dbReference type="EMBL" id="QNUK01000099">
    <property type="protein sequence ID" value="KAF5901998.1"/>
    <property type="molecule type" value="Genomic_DNA"/>
</dbReference>
<feature type="non-terminal residue" evidence="1">
    <location>
        <position position="61"/>
    </location>
</feature>
<accession>A0A8J4XCB3</accession>
<proteinExistence type="predicted"/>
<gene>
    <name evidence="1" type="ORF">DAT39_008244</name>
</gene>
<dbReference type="Proteomes" id="UP000727407">
    <property type="component" value="Unassembled WGS sequence"/>
</dbReference>